<dbReference type="PANTHER" id="PTHR11571:SF224">
    <property type="entry name" value="HEMATOPOIETIC PROSTAGLANDIN D SYNTHASE"/>
    <property type="match status" value="1"/>
</dbReference>
<evidence type="ECO:0000256" key="1">
    <source>
        <dbReference type="ARBA" id="ARBA00012452"/>
    </source>
</evidence>
<dbReference type="EC" id="2.5.1.18" evidence="1"/>
<dbReference type="PANTHER" id="PTHR11571">
    <property type="entry name" value="GLUTATHIONE S-TRANSFERASE"/>
    <property type="match status" value="1"/>
</dbReference>
<evidence type="ECO:0000313" key="7">
    <source>
        <dbReference type="Proteomes" id="UP001461498"/>
    </source>
</evidence>
<proteinExistence type="inferred from homology"/>
<dbReference type="SUPFAM" id="SSF52833">
    <property type="entry name" value="Thioredoxin-like"/>
    <property type="match status" value="1"/>
</dbReference>
<dbReference type="PROSITE" id="PS50404">
    <property type="entry name" value="GST_NTER"/>
    <property type="match status" value="1"/>
</dbReference>
<evidence type="ECO:0000259" key="5">
    <source>
        <dbReference type="PROSITE" id="PS50404"/>
    </source>
</evidence>
<comment type="caution">
    <text evidence="6">The sequence shown here is derived from an EMBL/GenBank/DDBJ whole genome shotgun (WGS) entry which is preliminary data.</text>
</comment>
<dbReference type="CDD" id="cd03039">
    <property type="entry name" value="GST_N_Sigma_like"/>
    <property type="match status" value="1"/>
</dbReference>
<dbReference type="Gene3D" id="1.20.1050.130">
    <property type="match status" value="1"/>
</dbReference>
<dbReference type="AlphaFoldDB" id="A0AAW1DEZ3"/>
<dbReference type="EMBL" id="JAPXFL010000005">
    <property type="protein sequence ID" value="KAK9506985.1"/>
    <property type="molecule type" value="Genomic_DNA"/>
</dbReference>
<evidence type="ECO:0000256" key="3">
    <source>
        <dbReference type="ARBA" id="ARBA00038317"/>
    </source>
</evidence>
<dbReference type="GO" id="GO:0006749">
    <property type="term" value="P:glutathione metabolic process"/>
    <property type="evidence" value="ECO:0007669"/>
    <property type="project" value="TreeGrafter"/>
</dbReference>
<evidence type="ECO:0000313" key="6">
    <source>
        <dbReference type="EMBL" id="KAK9506985.1"/>
    </source>
</evidence>
<dbReference type="Proteomes" id="UP001461498">
    <property type="component" value="Unassembled WGS sequence"/>
</dbReference>
<sequence length="99" mass="11521">MTKYKLTYFDVKGLAEPIRMLLSYMGKEFEDNRFTADKWPELKSTFSVNNIDSSILRHLKKNAPFLRALASITKRRTIGSVLPQKHFLPQKYPLSFVPV</sequence>
<feature type="domain" description="GST N-terminal" evidence="5">
    <location>
        <begin position="2"/>
        <end position="99"/>
    </location>
</feature>
<dbReference type="InterPro" id="IPR050213">
    <property type="entry name" value="GST_superfamily"/>
</dbReference>
<accession>A0AAW1DEZ3</accession>
<protein>
    <recommendedName>
        <fullName evidence="1">glutathione transferase</fullName>
        <ecNumber evidence="1">2.5.1.18</ecNumber>
    </recommendedName>
</protein>
<keyword evidence="2" id="KW-0808">Transferase</keyword>
<evidence type="ECO:0000256" key="4">
    <source>
        <dbReference type="ARBA" id="ARBA00047960"/>
    </source>
</evidence>
<dbReference type="InterPro" id="IPR004045">
    <property type="entry name" value="Glutathione_S-Trfase_N"/>
</dbReference>
<name>A0AAW1DEZ3_9HEMI</name>
<dbReference type="GO" id="GO:0004364">
    <property type="term" value="F:glutathione transferase activity"/>
    <property type="evidence" value="ECO:0007669"/>
    <property type="project" value="UniProtKB-EC"/>
</dbReference>
<reference evidence="6 7" key="1">
    <citation type="submission" date="2022-12" db="EMBL/GenBank/DDBJ databases">
        <title>Chromosome-level genome assembly of true bugs.</title>
        <authorList>
            <person name="Ma L."/>
            <person name="Li H."/>
        </authorList>
    </citation>
    <scope>NUCLEOTIDE SEQUENCE [LARGE SCALE GENOMIC DNA]</scope>
    <source>
        <strain evidence="6">Lab_2022b</strain>
    </source>
</reference>
<dbReference type="InterPro" id="IPR036249">
    <property type="entry name" value="Thioredoxin-like_sf"/>
</dbReference>
<organism evidence="6 7">
    <name type="scientific">Rhynocoris fuscipes</name>
    <dbReference type="NCBI Taxonomy" id="488301"/>
    <lineage>
        <taxon>Eukaryota</taxon>
        <taxon>Metazoa</taxon>
        <taxon>Ecdysozoa</taxon>
        <taxon>Arthropoda</taxon>
        <taxon>Hexapoda</taxon>
        <taxon>Insecta</taxon>
        <taxon>Pterygota</taxon>
        <taxon>Neoptera</taxon>
        <taxon>Paraneoptera</taxon>
        <taxon>Hemiptera</taxon>
        <taxon>Heteroptera</taxon>
        <taxon>Panheteroptera</taxon>
        <taxon>Cimicomorpha</taxon>
        <taxon>Reduviidae</taxon>
        <taxon>Harpactorinae</taxon>
        <taxon>Harpactorini</taxon>
        <taxon>Rhynocoris</taxon>
    </lineage>
</organism>
<comment type="catalytic activity">
    <reaction evidence="4">
        <text>RX + glutathione = an S-substituted glutathione + a halide anion + H(+)</text>
        <dbReference type="Rhea" id="RHEA:16437"/>
        <dbReference type="ChEBI" id="CHEBI:15378"/>
        <dbReference type="ChEBI" id="CHEBI:16042"/>
        <dbReference type="ChEBI" id="CHEBI:17792"/>
        <dbReference type="ChEBI" id="CHEBI:57925"/>
        <dbReference type="ChEBI" id="CHEBI:90779"/>
        <dbReference type="EC" id="2.5.1.18"/>
    </reaction>
</comment>
<gene>
    <name evidence="6" type="ORF">O3M35_008823</name>
</gene>
<comment type="similarity">
    <text evidence="3">Belongs to the GST superfamily. Sigma family.</text>
</comment>
<keyword evidence="7" id="KW-1185">Reference proteome</keyword>
<evidence type="ECO:0000256" key="2">
    <source>
        <dbReference type="ARBA" id="ARBA00022679"/>
    </source>
</evidence>